<dbReference type="GeneID" id="95978151"/>
<evidence type="ECO:0000313" key="6">
    <source>
        <dbReference type="Proteomes" id="UP001562354"/>
    </source>
</evidence>
<accession>A0ABR3P3E9</accession>
<evidence type="ECO:0000313" key="5">
    <source>
        <dbReference type="EMBL" id="KAL1296825.1"/>
    </source>
</evidence>
<dbReference type="PANTHER" id="PTHR37534">
    <property type="entry name" value="TRANSCRIPTIONAL ACTIVATOR PROTEIN UGA3"/>
    <property type="match status" value="1"/>
</dbReference>
<organism evidence="5 6">
    <name type="scientific">Neodothiora populina</name>
    <dbReference type="NCBI Taxonomy" id="2781224"/>
    <lineage>
        <taxon>Eukaryota</taxon>
        <taxon>Fungi</taxon>
        <taxon>Dikarya</taxon>
        <taxon>Ascomycota</taxon>
        <taxon>Pezizomycotina</taxon>
        <taxon>Dothideomycetes</taxon>
        <taxon>Dothideomycetidae</taxon>
        <taxon>Dothideales</taxon>
        <taxon>Dothioraceae</taxon>
        <taxon>Neodothiora</taxon>
    </lineage>
</organism>
<dbReference type="InterPro" id="IPR021858">
    <property type="entry name" value="Fun_TF"/>
</dbReference>
<comment type="subcellular location">
    <subcellularLocation>
        <location evidence="1">Nucleus</location>
    </subcellularLocation>
</comment>
<proteinExistence type="predicted"/>
<dbReference type="Gene3D" id="4.10.240.10">
    <property type="entry name" value="Zn(2)-C6 fungal-type DNA-binding domain"/>
    <property type="match status" value="1"/>
</dbReference>
<dbReference type="RefSeq" id="XP_069196507.1">
    <property type="nucleotide sequence ID" value="XM_069344094.1"/>
</dbReference>
<dbReference type="EMBL" id="JBFMKM010000016">
    <property type="protein sequence ID" value="KAL1296825.1"/>
    <property type="molecule type" value="Genomic_DNA"/>
</dbReference>
<evidence type="ECO:0000256" key="2">
    <source>
        <dbReference type="ARBA" id="ARBA00023242"/>
    </source>
</evidence>
<keyword evidence="2" id="KW-0539">Nucleus</keyword>
<evidence type="ECO:0000256" key="1">
    <source>
        <dbReference type="ARBA" id="ARBA00004123"/>
    </source>
</evidence>
<dbReference type="PANTHER" id="PTHR37534:SF49">
    <property type="entry name" value="LYSINE BIOSYNTHESIS REGULATORY PROTEIN LYS14"/>
    <property type="match status" value="1"/>
</dbReference>
<gene>
    <name evidence="5" type="ORF">AAFC00_004451</name>
</gene>
<protein>
    <recommendedName>
        <fullName evidence="4">Zn(2)-C6 fungal-type domain-containing protein</fullName>
    </recommendedName>
</protein>
<keyword evidence="6" id="KW-1185">Reference proteome</keyword>
<dbReference type="SMART" id="SM00066">
    <property type="entry name" value="GAL4"/>
    <property type="match status" value="1"/>
</dbReference>
<dbReference type="CDD" id="cd00067">
    <property type="entry name" value="GAL4"/>
    <property type="match status" value="1"/>
</dbReference>
<feature type="domain" description="Zn(2)-C6 fungal-type" evidence="4">
    <location>
        <begin position="59"/>
        <end position="89"/>
    </location>
</feature>
<dbReference type="InterPro" id="IPR001138">
    <property type="entry name" value="Zn2Cys6_DnaBD"/>
</dbReference>
<dbReference type="PROSITE" id="PS50048">
    <property type="entry name" value="ZN2_CY6_FUNGAL_2"/>
    <property type="match status" value="1"/>
</dbReference>
<evidence type="ECO:0000256" key="3">
    <source>
        <dbReference type="SAM" id="MobiDB-lite"/>
    </source>
</evidence>
<dbReference type="PROSITE" id="PS00463">
    <property type="entry name" value="ZN2_CY6_FUNGAL_1"/>
    <property type="match status" value="1"/>
</dbReference>
<dbReference type="Proteomes" id="UP001562354">
    <property type="component" value="Unassembled WGS sequence"/>
</dbReference>
<name>A0ABR3P3E9_9PEZI</name>
<comment type="caution">
    <text evidence="5">The sequence shown here is derived from an EMBL/GenBank/DDBJ whole genome shotgun (WGS) entry which is preliminary data.</text>
</comment>
<sequence>MSQADHSNLAAGFSSPPIYLRCDVRIKHASSLSDRDRDSGSSTPETQHSRTFRLRSNEGCRTCRQRKVKCDEAHPRCGPCTRLRRECEWGRQWRFHDDSVRVRRKYKVLEDASLQRATPQSSECLDIYDSASAHAGTLPPFAVLPDDSYREQKALTRAPGTYNVVLTPESFSRLPEYAAHKELSRRNSKASRTSGLIKDHDEGDPDVIILSEFENTPFVKITPINSDNKQYMDASKANVMFMVSYIPEIQRDFTNFGTRDADNKKHLVLYKNSILKRIIPLGTKFNLNIGAGNEDVVIGMAKDFRPLYHAICSIVLLTLALQGQPDLLTGAFRHYDQAISACLAYTDIDSDQFFYLHFLLLLYDICCATQNWPQDRKMWAQHLAHLSRIVHTPRRGQVVSRMRAYISWYILFLDIQSCLAGNVEAGSYVRAYLENGRSLPRWPLSPSSPMKTPHVNASGAFMAVHGLVLHLFTISAEQSQLALNMRRQVRENPMAMTICQGQVDIFCERLRNEWMERCPHSLRPDAHATGKELPLIARSTFEFAQLQYSTMAIYLHTSMYPGQRLASARYRHEDAHHCTSILSMASRAIANHDKGNHHMVPALFIAGFATTSAHEKALAMELLQAMEGTGISRSVSRSLQLLRIIVQEQADREAAGGLAEEVDWIECAQVRGIKCINFGL</sequence>
<dbReference type="Pfam" id="PF00172">
    <property type="entry name" value="Zn_clus"/>
    <property type="match status" value="1"/>
</dbReference>
<dbReference type="SUPFAM" id="SSF57701">
    <property type="entry name" value="Zn2/Cys6 DNA-binding domain"/>
    <property type="match status" value="1"/>
</dbReference>
<evidence type="ECO:0000259" key="4">
    <source>
        <dbReference type="PROSITE" id="PS50048"/>
    </source>
</evidence>
<feature type="region of interest" description="Disordered" evidence="3">
    <location>
        <begin position="31"/>
        <end position="51"/>
    </location>
</feature>
<reference evidence="5 6" key="1">
    <citation type="submission" date="2024-07" db="EMBL/GenBank/DDBJ databases">
        <title>Draft sequence of the Neodothiora populina.</title>
        <authorList>
            <person name="Drown D.D."/>
            <person name="Schuette U.S."/>
            <person name="Buechlein A.B."/>
            <person name="Rusch D.R."/>
            <person name="Winton L.W."/>
            <person name="Adams G.A."/>
        </authorList>
    </citation>
    <scope>NUCLEOTIDE SEQUENCE [LARGE SCALE GENOMIC DNA]</scope>
    <source>
        <strain evidence="5 6">CPC 39397</strain>
    </source>
</reference>
<dbReference type="Pfam" id="PF11951">
    <property type="entry name" value="Fungal_trans_2"/>
    <property type="match status" value="1"/>
</dbReference>
<dbReference type="InterPro" id="IPR036864">
    <property type="entry name" value="Zn2-C6_fun-type_DNA-bd_sf"/>
</dbReference>